<feature type="compositionally biased region" description="Low complexity" evidence="7">
    <location>
        <begin position="117"/>
        <end position="134"/>
    </location>
</feature>
<dbReference type="Pfam" id="PF02687">
    <property type="entry name" value="FtsX"/>
    <property type="match status" value="1"/>
</dbReference>
<evidence type="ECO:0000313" key="11">
    <source>
        <dbReference type="Proteomes" id="UP000033699"/>
    </source>
</evidence>
<evidence type="ECO:0000256" key="6">
    <source>
        <dbReference type="ARBA" id="ARBA00038076"/>
    </source>
</evidence>
<dbReference type="InterPro" id="IPR003838">
    <property type="entry name" value="ABC3_permease_C"/>
</dbReference>
<feature type="transmembrane region" description="Helical" evidence="8">
    <location>
        <begin position="553"/>
        <end position="573"/>
    </location>
</feature>
<feature type="region of interest" description="Disordered" evidence="7">
    <location>
        <begin position="117"/>
        <end position="139"/>
    </location>
</feature>
<feature type="transmembrane region" description="Helical" evidence="8">
    <location>
        <begin position="1085"/>
        <end position="1104"/>
    </location>
</feature>
<keyword evidence="4 8" id="KW-1133">Transmembrane helix</keyword>
<evidence type="ECO:0000256" key="1">
    <source>
        <dbReference type="ARBA" id="ARBA00004651"/>
    </source>
</evidence>
<feature type="transmembrane region" description="Helical" evidence="8">
    <location>
        <begin position="322"/>
        <end position="345"/>
    </location>
</feature>
<dbReference type="InterPro" id="IPR050250">
    <property type="entry name" value="Macrolide_Exporter_MacB"/>
</dbReference>
<feature type="domain" description="ABC3 transporter permease C-terminal" evidence="9">
    <location>
        <begin position="988"/>
        <end position="1107"/>
    </location>
</feature>
<keyword evidence="11" id="KW-1185">Reference proteome</keyword>
<sequence>MLGFVVRRLRGRLPLAAAVLLAVLITTAVLTALVAFNASVGQAGLRQSLQGQGHTRTTVVVTAEHGLDTRAKDEQALADYRAALFGDLPVRTDTLLRSRSYGLPAAGGAADAAPAASAPAAPAASTPATPAGPGRDAQPDLTVLADLDRAKVRLVSGAWPAAATAPVRSAAPQAAVPQALLARLGLTERSLPADVPLADRLGGDQLTVRITGVYRAIDPADPYWRTDPVGGREVDIRAFTTYGPVMVDQSAFTAAGLVQSSRGWVLDADFGGIDQPTAGAIGDRAQRLGDELRTRASLNSQTELPDVMHELSSGMMVARTTLLIGALQLAVLAAAALLLVVHLIAARQEGENELLAARGASGARLGAFTGLESLLLALPAALLAPLLTPLLVRALAGFGTGHQVHLDTGVSWTLWPVALLCALASITLATVPGLLRGAGAALRRKAGRRQAVVSGIARNGGDLAVLALAALAYQQLSQYGSGMSADSSGDLGVDLLLVATPTLALCAGTLVVLRLLPFAARLGARTAARGRGLGPALVGWQLARRPARATGPVLLLVMAVATGVLALGQHATWTGSQRDQAAFGTAGGLRITGSHNAVMGQGGRYGALPGGDRIVPVVREEQSLPNGKGQLLAVDAKAFAERVPVRDDLLDGHGRDELFAPLAEPAPAGAAAGLPLPGRPLRIDADLTVSQAERPQQGFGSFSLAVHPEVRLLLRDRFGFVHKVPFPTLPFDGDVHASVALGPLVDAPVGAAAAPLTVVGATVTFSDRMDGVVTVHRLAVSDTADGPATAVPVPAGFGWTATSPAVRASGATGGAAPGPAARLDPETTDADRLFSLRYRFANGVGSSLRAILAPAGATAPTAVGGVATHDYLRTIGAGVGDTVQVPFSGAVLPVKVTAAVEAVPVAGRSALVVDLGTAARLLAAQGNDLPTRTEWWLPATGPGDRTPAEAAAALRAAPGAQDLQLDDETAAALLDDPVGAAPQSALLVIAIVTAVLAAIGFAAAAAGSAHERSRDSALLFALGAPRRQVARTVAAEQALLVALGGAVGLALGALLVRLIVPYVVLTSAARRPTPEALVELPVGRTLLLTAAIAVVPLLSAFLIGRRRRDVAARLRHVEEM</sequence>
<dbReference type="PATRIC" id="fig|359131.3.peg.1226"/>
<gene>
    <name evidence="10" type="ORF">VM95_09435</name>
</gene>
<evidence type="ECO:0000313" key="10">
    <source>
        <dbReference type="EMBL" id="KJS62386.1"/>
    </source>
</evidence>
<dbReference type="PANTHER" id="PTHR30572">
    <property type="entry name" value="MEMBRANE COMPONENT OF TRANSPORTER-RELATED"/>
    <property type="match status" value="1"/>
</dbReference>
<dbReference type="AlphaFoldDB" id="A0A0F2TIN3"/>
<evidence type="ECO:0000256" key="5">
    <source>
        <dbReference type="ARBA" id="ARBA00023136"/>
    </source>
</evidence>
<name>A0A0F2TIN3_STRR3</name>
<comment type="similarity">
    <text evidence="6">Belongs to the ABC-4 integral membrane protein family.</text>
</comment>
<evidence type="ECO:0000256" key="3">
    <source>
        <dbReference type="ARBA" id="ARBA00022692"/>
    </source>
</evidence>
<dbReference type="EMBL" id="JZKH01000013">
    <property type="protein sequence ID" value="KJS62386.1"/>
    <property type="molecule type" value="Genomic_DNA"/>
</dbReference>
<evidence type="ECO:0000256" key="4">
    <source>
        <dbReference type="ARBA" id="ARBA00022989"/>
    </source>
</evidence>
<evidence type="ECO:0000256" key="7">
    <source>
        <dbReference type="SAM" id="MobiDB-lite"/>
    </source>
</evidence>
<dbReference type="GO" id="GO:0022857">
    <property type="term" value="F:transmembrane transporter activity"/>
    <property type="evidence" value="ECO:0007669"/>
    <property type="project" value="TreeGrafter"/>
</dbReference>
<feature type="transmembrane region" description="Helical" evidence="8">
    <location>
        <begin position="985"/>
        <end position="1006"/>
    </location>
</feature>
<comment type="caution">
    <text evidence="10">The sequence shown here is derived from an EMBL/GenBank/DDBJ whole genome shotgun (WGS) entry which is preliminary data.</text>
</comment>
<evidence type="ECO:0000256" key="8">
    <source>
        <dbReference type="SAM" id="Phobius"/>
    </source>
</evidence>
<evidence type="ECO:0000256" key="2">
    <source>
        <dbReference type="ARBA" id="ARBA00022475"/>
    </source>
</evidence>
<feature type="transmembrane region" description="Helical" evidence="8">
    <location>
        <begin position="456"/>
        <end position="476"/>
    </location>
</feature>
<keyword evidence="2" id="KW-1003">Cell membrane</keyword>
<accession>A0A0F2TIN3</accession>
<keyword evidence="3 8" id="KW-0812">Transmembrane</keyword>
<keyword evidence="5 8" id="KW-0472">Membrane</keyword>
<feature type="transmembrane region" description="Helical" evidence="8">
    <location>
        <begin position="412"/>
        <end position="435"/>
    </location>
</feature>
<dbReference type="OrthoDB" id="5101691at2"/>
<organism evidence="10 11">
    <name type="scientific">Streptomyces rubellomurinus (strain ATCC 31215)</name>
    <dbReference type="NCBI Taxonomy" id="359131"/>
    <lineage>
        <taxon>Bacteria</taxon>
        <taxon>Bacillati</taxon>
        <taxon>Actinomycetota</taxon>
        <taxon>Actinomycetes</taxon>
        <taxon>Kitasatosporales</taxon>
        <taxon>Streptomycetaceae</taxon>
        <taxon>Streptomyces</taxon>
    </lineage>
</organism>
<feature type="transmembrane region" description="Helical" evidence="8">
    <location>
        <begin position="1038"/>
        <end position="1065"/>
    </location>
</feature>
<protein>
    <recommendedName>
        <fullName evidence="9">ABC3 transporter permease C-terminal domain-containing protein</fullName>
    </recommendedName>
</protein>
<reference evidence="10 11" key="1">
    <citation type="submission" date="2015-02" db="EMBL/GenBank/DDBJ databases">
        <authorList>
            <person name="Ju K.-S."/>
            <person name="Doroghazi J.R."/>
            <person name="Metcalf W."/>
        </authorList>
    </citation>
    <scope>NUCLEOTIDE SEQUENCE [LARGE SCALE GENOMIC DNA]</scope>
    <source>
        <strain evidence="10 11">ATCC 31215</strain>
    </source>
</reference>
<dbReference type="GO" id="GO:0005886">
    <property type="term" value="C:plasma membrane"/>
    <property type="evidence" value="ECO:0007669"/>
    <property type="project" value="UniProtKB-SubCell"/>
</dbReference>
<feature type="transmembrane region" description="Helical" evidence="8">
    <location>
        <begin position="365"/>
        <end position="392"/>
    </location>
</feature>
<proteinExistence type="inferred from homology"/>
<dbReference type="RefSeq" id="WP_045693982.1">
    <property type="nucleotide sequence ID" value="NZ_JZKH01000013.1"/>
</dbReference>
<feature type="transmembrane region" description="Helical" evidence="8">
    <location>
        <begin position="496"/>
        <end position="516"/>
    </location>
</feature>
<comment type="subcellular location">
    <subcellularLocation>
        <location evidence="1">Cell membrane</location>
        <topology evidence="1">Multi-pass membrane protein</topology>
    </subcellularLocation>
</comment>
<dbReference type="Proteomes" id="UP000033699">
    <property type="component" value="Unassembled WGS sequence"/>
</dbReference>
<dbReference type="PANTHER" id="PTHR30572:SF4">
    <property type="entry name" value="ABC TRANSPORTER PERMEASE YTRF"/>
    <property type="match status" value="1"/>
</dbReference>
<evidence type="ECO:0000259" key="9">
    <source>
        <dbReference type="Pfam" id="PF02687"/>
    </source>
</evidence>